<proteinExistence type="predicted"/>
<accession>A4CN97</accession>
<dbReference type="RefSeq" id="WP_015754459.1">
    <property type="nucleotide sequence ID" value="NC_013222.1"/>
</dbReference>
<dbReference type="InterPro" id="IPR015424">
    <property type="entry name" value="PyrdxlP-dep_Trfase"/>
</dbReference>
<dbReference type="STRING" id="313596.RB2501_12452"/>
<sequence length="441" mass="48661">MEKRTFLKRLGQLTAASPFIFLPDGALAGRHSPSGRPREIPGQQGAGAPIQARTVSGGGENGFWERVRSDYDLKPDYINLESGYYNIIPRPTLEAYLENIRMVNREGAYYMRTVQWENKARVAARLAGMLGCTPGELILTRNTTESLDMVIGGYPWQPGDEAVFAEQDYGAMQMQFGLVAERFGVINRVLSLPMHPASDEEIVALYESAITPRTRLLMVCHMVNITGQILPVRKICDMAHRHGVEVLVDGAHCVGHFPVDIPALGCDYYGSSLHKWLAAPLGAGMLYIRREHIPKIWPLLAEHPREPDDISRLNHTGTHPVHTDLAIDAAMDYLEHIGIKRKAARLRELQRAWTEPLRAVRGVRVNTPESPERSCAIANVGVEGLPPAGLATALLEDFGIYSVAIDGAGVQGCRITPNVFNTPEEMAHLVAAVSEIARRAR</sequence>
<dbReference type="Gene3D" id="3.90.1150.10">
    <property type="entry name" value="Aspartate Aminotransferase, domain 1"/>
    <property type="match status" value="1"/>
</dbReference>
<dbReference type="Proteomes" id="UP000009049">
    <property type="component" value="Chromosome"/>
</dbReference>
<evidence type="ECO:0000313" key="5">
    <source>
        <dbReference type="Proteomes" id="UP000009049"/>
    </source>
</evidence>
<dbReference type="PANTHER" id="PTHR43092">
    <property type="entry name" value="L-CYSTEINE DESULFHYDRASE"/>
    <property type="match status" value="1"/>
</dbReference>
<keyword evidence="1" id="KW-0663">Pyridoxal phosphate</keyword>
<evidence type="ECO:0000256" key="1">
    <source>
        <dbReference type="ARBA" id="ARBA00022898"/>
    </source>
</evidence>
<dbReference type="InterPro" id="IPR000192">
    <property type="entry name" value="Aminotrans_V_dom"/>
</dbReference>
<dbReference type="Gene3D" id="3.40.640.10">
    <property type="entry name" value="Type I PLP-dependent aspartate aminotransferase-like (Major domain)"/>
    <property type="match status" value="1"/>
</dbReference>
<protein>
    <submittedName>
        <fullName evidence="4">Putative isopenicillin N epimerase</fullName>
    </submittedName>
</protein>
<dbReference type="InterPro" id="IPR015421">
    <property type="entry name" value="PyrdxlP-dep_Trfase_major"/>
</dbReference>
<dbReference type="Pfam" id="PF00266">
    <property type="entry name" value="Aminotran_5"/>
    <property type="match status" value="1"/>
</dbReference>
<dbReference type="KEGG" id="rbi:RB2501_12452"/>
<gene>
    <name evidence="4" type="ordered locus">RB2501_12452</name>
</gene>
<evidence type="ECO:0000259" key="3">
    <source>
        <dbReference type="Pfam" id="PF00266"/>
    </source>
</evidence>
<dbReference type="HOGENOM" id="CLU_003433_3_3_10"/>
<reference evidence="4 5" key="1">
    <citation type="journal article" date="2009" name="J. Bacteriol.">
        <title>Complete genome sequence of Robiginitalea biformata HTCC2501.</title>
        <authorList>
            <person name="Oh H.M."/>
            <person name="Giovannoni S.J."/>
            <person name="Lee K."/>
            <person name="Ferriera S."/>
            <person name="Johnson J."/>
            <person name="Cho J.C."/>
        </authorList>
    </citation>
    <scope>NUCLEOTIDE SEQUENCE [LARGE SCALE GENOMIC DNA]</scope>
    <source>
        <strain evidence="5">ATCC BAA-864 / HTCC2501 / KCTC 12146</strain>
    </source>
</reference>
<feature type="domain" description="Aminotransferase class V" evidence="3">
    <location>
        <begin position="124"/>
        <end position="400"/>
    </location>
</feature>
<dbReference type="PANTHER" id="PTHR43092:SF6">
    <property type="entry name" value="BLR1280 PROTEIN"/>
    <property type="match status" value="1"/>
</dbReference>
<dbReference type="OrthoDB" id="9804366at2"/>
<organism evidence="4 5">
    <name type="scientific">Robiginitalea biformata (strain ATCC BAA-864 / DSM 15991 / KCTC 12146 / HTCC2501)</name>
    <dbReference type="NCBI Taxonomy" id="313596"/>
    <lineage>
        <taxon>Bacteria</taxon>
        <taxon>Pseudomonadati</taxon>
        <taxon>Bacteroidota</taxon>
        <taxon>Flavobacteriia</taxon>
        <taxon>Flavobacteriales</taxon>
        <taxon>Flavobacteriaceae</taxon>
        <taxon>Robiginitalea</taxon>
    </lineage>
</organism>
<name>A4CN97_ROBBH</name>
<dbReference type="EMBL" id="CP001712">
    <property type="protein sequence ID" value="EAR15139.1"/>
    <property type="molecule type" value="Genomic_DNA"/>
</dbReference>
<dbReference type="eggNOG" id="COG0520">
    <property type="taxonomic scope" value="Bacteria"/>
</dbReference>
<keyword evidence="5" id="KW-1185">Reference proteome</keyword>
<dbReference type="InterPro" id="IPR015422">
    <property type="entry name" value="PyrdxlP-dep_Trfase_small"/>
</dbReference>
<evidence type="ECO:0000313" key="4">
    <source>
        <dbReference type="EMBL" id="EAR15139.1"/>
    </source>
</evidence>
<evidence type="ECO:0000256" key="2">
    <source>
        <dbReference type="SAM" id="MobiDB-lite"/>
    </source>
</evidence>
<dbReference type="SUPFAM" id="SSF53383">
    <property type="entry name" value="PLP-dependent transferases"/>
    <property type="match status" value="1"/>
</dbReference>
<dbReference type="AlphaFoldDB" id="A4CN97"/>
<feature type="region of interest" description="Disordered" evidence="2">
    <location>
        <begin position="30"/>
        <end position="52"/>
    </location>
</feature>